<sequence>MSELGKAMKFIVGARYANRRGEYEVLQIKGNTMKVRYDDNTEQELSVDIQARIATNMALEAAQLAPYRSSEARNQQFFFSVGFLAARATSLEAFVPDHALAGFISSYAQVKGRKPMTNQRGLYIHPPKVSKWGCELRVTFPATSVEVDVLD</sequence>
<protein>
    <submittedName>
        <fullName evidence="1">Uncharacterized protein</fullName>
    </submittedName>
</protein>
<reference evidence="1" key="1">
    <citation type="journal article" date="2014" name="Front. Microbiol.">
        <title>High frequency of phylogenetically diverse reductive dehalogenase-homologous genes in deep subseafloor sedimentary metagenomes.</title>
        <authorList>
            <person name="Kawai M."/>
            <person name="Futagami T."/>
            <person name="Toyoda A."/>
            <person name="Takaki Y."/>
            <person name="Nishi S."/>
            <person name="Hori S."/>
            <person name="Arai W."/>
            <person name="Tsubouchi T."/>
            <person name="Morono Y."/>
            <person name="Uchiyama I."/>
            <person name="Ito T."/>
            <person name="Fujiyama A."/>
            <person name="Inagaki F."/>
            <person name="Takami H."/>
        </authorList>
    </citation>
    <scope>NUCLEOTIDE SEQUENCE</scope>
    <source>
        <strain evidence="1">Expedition CK06-06</strain>
    </source>
</reference>
<evidence type="ECO:0000313" key="1">
    <source>
        <dbReference type="EMBL" id="GAI22066.1"/>
    </source>
</evidence>
<dbReference type="AlphaFoldDB" id="X1MVM9"/>
<comment type="caution">
    <text evidence="1">The sequence shown here is derived from an EMBL/GenBank/DDBJ whole genome shotgun (WGS) entry which is preliminary data.</text>
</comment>
<organism evidence="1">
    <name type="scientific">marine sediment metagenome</name>
    <dbReference type="NCBI Taxonomy" id="412755"/>
    <lineage>
        <taxon>unclassified sequences</taxon>
        <taxon>metagenomes</taxon>
        <taxon>ecological metagenomes</taxon>
    </lineage>
</organism>
<dbReference type="EMBL" id="BARV01013390">
    <property type="protein sequence ID" value="GAI22066.1"/>
    <property type="molecule type" value="Genomic_DNA"/>
</dbReference>
<accession>X1MVM9</accession>
<name>X1MVM9_9ZZZZ</name>
<gene>
    <name evidence="1" type="ORF">S06H3_24206</name>
</gene>
<feature type="non-terminal residue" evidence="1">
    <location>
        <position position="151"/>
    </location>
</feature>
<proteinExistence type="predicted"/>